<organism evidence="2 3">
    <name type="scientific">Breznakia pachnodae</name>
    <dbReference type="NCBI Taxonomy" id="265178"/>
    <lineage>
        <taxon>Bacteria</taxon>
        <taxon>Bacillati</taxon>
        <taxon>Bacillota</taxon>
        <taxon>Erysipelotrichia</taxon>
        <taxon>Erysipelotrichales</taxon>
        <taxon>Erysipelotrichaceae</taxon>
        <taxon>Breznakia</taxon>
    </lineage>
</organism>
<dbReference type="EMBL" id="JAUSUR010000001">
    <property type="protein sequence ID" value="MDQ0359367.1"/>
    <property type="molecule type" value="Genomic_DNA"/>
</dbReference>
<dbReference type="RefSeq" id="WP_307404428.1">
    <property type="nucleotide sequence ID" value="NZ_JAUSUR010000001.1"/>
</dbReference>
<feature type="transmembrane region" description="Helical" evidence="1">
    <location>
        <begin position="37"/>
        <end position="56"/>
    </location>
</feature>
<evidence type="ECO:0000313" key="2">
    <source>
        <dbReference type="EMBL" id="MDQ0359367.1"/>
    </source>
</evidence>
<protein>
    <submittedName>
        <fullName evidence="2">Membrane protein</fullName>
    </submittedName>
</protein>
<name>A0ABU0DXJ8_9FIRM</name>
<dbReference type="Proteomes" id="UP001230220">
    <property type="component" value="Unassembled WGS sequence"/>
</dbReference>
<proteinExistence type="predicted"/>
<gene>
    <name evidence="2" type="ORF">J2S15_000098</name>
</gene>
<evidence type="ECO:0000313" key="3">
    <source>
        <dbReference type="Proteomes" id="UP001230220"/>
    </source>
</evidence>
<feature type="transmembrane region" description="Helical" evidence="1">
    <location>
        <begin position="7"/>
        <end position="25"/>
    </location>
</feature>
<accession>A0ABU0DXJ8</accession>
<comment type="caution">
    <text evidence="2">The sequence shown here is derived from an EMBL/GenBank/DDBJ whole genome shotgun (WGS) entry which is preliminary data.</text>
</comment>
<keyword evidence="1" id="KW-0812">Transmembrane</keyword>
<keyword evidence="1" id="KW-0472">Membrane</keyword>
<reference evidence="2 3" key="1">
    <citation type="submission" date="2023-07" db="EMBL/GenBank/DDBJ databases">
        <title>Genomic Encyclopedia of Type Strains, Phase IV (KMG-IV): sequencing the most valuable type-strain genomes for metagenomic binning, comparative biology and taxonomic classification.</title>
        <authorList>
            <person name="Goeker M."/>
        </authorList>
    </citation>
    <scope>NUCLEOTIDE SEQUENCE [LARGE SCALE GENOMIC DNA]</scope>
    <source>
        <strain evidence="2 3">DSM 16784</strain>
    </source>
</reference>
<keyword evidence="3" id="KW-1185">Reference proteome</keyword>
<sequence length="65" mass="6935">MNKHTKTIGIGIALLLLGVILQVVATSPDTASELRDLGVLRLILDVAGIAFIVIGIRAKRNEKTN</sequence>
<evidence type="ECO:0000256" key="1">
    <source>
        <dbReference type="SAM" id="Phobius"/>
    </source>
</evidence>
<keyword evidence="1" id="KW-1133">Transmembrane helix</keyword>